<reference evidence="2" key="1">
    <citation type="submission" date="2015-11" db="EMBL/GenBank/DDBJ databases">
        <title>De novo transcriptome assembly of four potential Pierce s Disease insect vectors from Arizona vineyards.</title>
        <authorList>
            <person name="Tassone E.E."/>
        </authorList>
    </citation>
    <scope>NUCLEOTIDE SEQUENCE</scope>
</reference>
<dbReference type="EMBL" id="GECZ01020230">
    <property type="protein sequence ID" value="JAS49539.1"/>
    <property type="molecule type" value="Transcribed_RNA"/>
</dbReference>
<keyword evidence="1" id="KW-0812">Transmembrane</keyword>
<evidence type="ECO:0000256" key="1">
    <source>
        <dbReference type="SAM" id="Phobius"/>
    </source>
</evidence>
<accession>A0A1B6FH50</accession>
<evidence type="ECO:0000313" key="2">
    <source>
        <dbReference type="EMBL" id="JAS49539.1"/>
    </source>
</evidence>
<keyword evidence="1" id="KW-0472">Membrane</keyword>
<feature type="transmembrane region" description="Helical" evidence="1">
    <location>
        <begin position="135"/>
        <end position="152"/>
    </location>
</feature>
<sequence>PSMFFMVVVQLLFKKKINLLTNRKNVWKEVAKRLQLLEHNHKKATQNVGSKVEEGKSEKLSSFRGTNTEEWEHKEAETIYRSEQLPLSIFDESLRRIQVYKRQLYTAWTIVLTAIGVFCFLIILEGVSMAPVKSYVWFSTLFLANFVGLTIFNT</sequence>
<feature type="non-terminal residue" evidence="2">
    <location>
        <position position="154"/>
    </location>
</feature>
<keyword evidence="1" id="KW-1133">Transmembrane helix</keyword>
<feature type="transmembrane region" description="Helical" evidence="1">
    <location>
        <begin position="104"/>
        <end position="123"/>
    </location>
</feature>
<protein>
    <submittedName>
        <fullName evidence="2">Uncharacterized protein</fullName>
    </submittedName>
</protein>
<dbReference type="AlphaFoldDB" id="A0A1B6FH50"/>
<proteinExistence type="predicted"/>
<gene>
    <name evidence="2" type="ORF">g.9075</name>
</gene>
<organism evidence="2">
    <name type="scientific">Cuerna arida</name>
    <dbReference type="NCBI Taxonomy" id="1464854"/>
    <lineage>
        <taxon>Eukaryota</taxon>
        <taxon>Metazoa</taxon>
        <taxon>Ecdysozoa</taxon>
        <taxon>Arthropoda</taxon>
        <taxon>Hexapoda</taxon>
        <taxon>Insecta</taxon>
        <taxon>Pterygota</taxon>
        <taxon>Neoptera</taxon>
        <taxon>Paraneoptera</taxon>
        <taxon>Hemiptera</taxon>
        <taxon>Auchenorrhyncha</taxon>
        <taxon>Membracoidea</taxon>
        <taxon>Cicadellidae</taxon>
        <taxon>Cicadellinae</taxon>
        <taxon>Proconiini</taxon>
        <taxon>Cuerna</taxon>
    </lineage>
</organism>
<feature type="non-terminal residue" evidence="2">
    <location>
        <position position="1"/>
    </location>
</feature>
<name>A0A1B6FH50_9HEMI</name>